<dbReference type="InterPro" id="IPR036249">
    <property type="entry name" value="Thioredoxin-like_sf"/>
</dbReference>
<comment type="caution">
    <text evidence="2">The sequence shown here is derived from an EMBL/GenBank/DDBJ whole genome shotgun (WGS) entry which is preliminary data.</text>
</comment>
<evidence type="ECO:0000313" key="2">
    <source>
        <dbReference type="EMBL" id="MFC5973121.1"/>
    </source>
</evidence>
<dbReference type="Proteomes" id="UP001596099">
    <property type="component" value="Unassembled WGS sequence"/>
</dbReference>
<reference evidence="2 3" key="1">
    <citation type="journal article" date="2019" name="Int. J. Syst. Evol. Microbiol.">
        <title>The Global Catalogue of Microorganisms (GCM) 10K type strain sequencing project: providing services to taxonomists for standard genome sequencing and annotation.</title>
        <authorList>
            <consortium name="The Broad Institute Genomics Platform"/>
            <consortium name="The Broad Institute Genome Sequencing Center for Infectious Disease"/>
            <person name="Wu L."/>
            <person name="Ma J."/>
        </authorList>
    </citation>
    <scope>NUCLEOTIDE SEQUENCE [LARGE SCALE GENOMIC DNA]</scope>
    <source>
        <strain evidence="2 3">CGMCC 1.12543</strain>
    </source>
</reference>
<dbReference type="InterPro" id="IPR013766">
    <property type="entry name" value="Thioredoxin_domain"/>
</dbReference>
<proteinExistence type="predicted"/>
<dbReference type="AlphaFoldDB" id="A0ABD5RR59"/>
<evidence type="ECO:0000259" key="1">
    <source>
        <dbReference type="PROSITE" id="PS51352"/>
    </source>
</evidence>
<accession>A0ABD5RR59</accession>
<dbReference type="Pfam" id="PF14595">
    <property type="entry name" value="Thioredoxin_9"/>
    <property type="match status" value="1"/>
</dbReference>
<dbReference type="RefSeq" id="WP_247417284.1">
    <property type="nucleotide sequence ID" value="NZ_JALLGW010000001.1"/>
</dbReference>
<gene>
    <name evidence="2" type="ORF">ACFPYI_17445</name>
</gene>
<sequence length="127" mass="14410">MTLETMSPNPVWTADAYEETVETLRANDDVTYLVWAGDWCKDCRKQLPDFAAALDAAGVPAERIEQYHVEREDGEKVGERVEEYGIEFIPTVVVERDGEELFRYVEDADVPPAVYVAQHLEEPTNST</sequence>
<organism evidence="2 3">
    <name type="scientific">Halomarina salina</name>
    <dbReference type="NCBI Taxonomy" id="1872699"/>
    <lineage>
        <taxon>Archaea</taxon>
        <taxon>Methanobacteriati</taxon>
        <taxon>Methanobacteriota</taxon>
        <taxon>Stenosarchaea group</taxon>
        <taxon>Halobacteria</taxon>
        <taxon>Halobacteriales</taxon>
        <taxon>Natronomonadaceae</taxon>
        <taxon>Halomarina</taxon>
    </lineage>
</organism>
<name>A0ABD5RR59_9EURY</name>
<dbReference type="SUPFAM" id="SSF52833">
    <property type="entry name" value="Thioredoxin-like"/>
    <property type="match status" value="1"/>
</dbReference>
<dbReference type="EMBL" id="JBHSQH010000001">
    <property type="protein sequence ID" value="MFC5973121.1"/>
    <property type="molecule type" value="Genomic_DNA"/>
</dbReference>
<dbReference type="CDD" id="cd02947">
    <property type="entry name" value="TRX_family"/>
    <property type="match status" value="1"/>
</dbReference>
<dbReference type="PROSITE" id="PS51352">
    <property type="entry name" value="THIOREDOXIN_2"/>
    <property type="match status" value="1"/>
</dbReference>
<protein>
    <submittedName>
        <fullName evidence="2">Thioredoxin family protein</fullName>
    </submittedName>
</protein>
<keyword evidence="3" id="KW-1185">Reference proteome</keyword>
<dbReference type="Gene3D" id="3.40.30.10">
    <property type="entry name" value="Glutaredoxin"/>
    <property type="match status" value="1"/>
</dbReference>
<evidence type="ECO:0000313" key="3">
    <source>
        <dbReference type="Proteomes" id="UP001596099"/>
    </source>
</evidence>
<feature type="domain" description="Thioredoxin" evidence="1">
    <location>
        <begin position="1"/>
        <end position="127"/>
    </location>
</feature>